<evidence type="ECO:0000256" key="4">
    <source>
        <dbReference type="ARBA" id="ARBA00022723"/>
    </source>
</evidence>
<dbReference type="InterPro" id="IPR014001">
    <property type="entry name" value="Helicase_ATP-bd"/>
</dbReference>
<dbReference type="SMART" id="SM00490">
    <property type="entry name" value="HELICc"/>
    <property type="match status" value="1"/>
</dbReference>
<dbReference type="NCBIfam" id="TIGR01596">
    <property type="entry name" value="cas3_HD"/>
    <property type="match status" value="1"/>
</dbReference>
<dbReference type="InterPro" id="IPR011545">
    <property type="entry name" value="DEAD/DEAH_box_helicase_dom"/>
</dbReference>
<evidence type="ECO:0000256" key="10">
    <source>
        <dbReference type="ARBA" id="ARBA00038437"/>
    </source>
</evidence>
<sequence>METILAKSEPELSLKTHINDCLLILDFLKKCFPKAAATQYRSIDFWDILYKAVIFHDLGKAHKEFQSLLKKLPNNWLGQRHELFSLLFVEALPLETEAKKLLHLVIAGHHKDFEQLHQRYLNAYRIAGKNDFDFEEDEKLNFKEEVGKVDAAEVNKILKHYFSLDFSTIPDIDPRKVVLPYLNRAKSGKVSIENEDYFHLLLLSGALKHCDHLGSARMTSIEKIEEQNFVFLTRHRQRLLRVGVDFYRHQLQCEQTTGNVVLTAPTGSGKTEAAMLWLQTQLKHLGQGRCFYVLPFTASINAMYERLSHDEYGLGKEYVGMLHGKLSDYLYDYFDDAQYATDVKKQRIEELRGKFKTIYTPLKVVTPFQLLKHLFGLKGFEQGIFEWAGAYFIFDEIHAYSPDVFAQIKVFLEYAVNHLQVKVMIMTATLPSFLRVEIENTLGRYTDIKADKVLYDGFDRHKVILKEGLLASSLGLIIDNLNAGTKVLIVCNTVKQSQQVFAQLKEYVNKAVLLHSAFTGEDRAKHEKILKEGENKEDPIQLLVGTQAIEVSLDIDYDVIYSEPAPIDALIQRFGRVNRKRKKGICPVYVFKGKNANEKYIYPAETVNRTLKILDTIIEADGGIIKENKLQTYIDFVYPAWDPKSYEVFKSTYDLLKNAVRELAPLIYSKHQEEDFYKQFDGIKVLPVKFKNEYERRLSIFDFTGAEQLKVQIRKNKFAQLLTENNQDLVKDRFSFESKKQKLISIPYWIIGKKYDPDLGLLYDEQETWNAENVML</sequence>
<dbReference type="PANTHER" id="PTHR47959:SF16">
    <property type="entry name" value="CRISPR-ASSOCIATED NUCLEASE_HELICASE CAS3-RELATED"/>
    <property type="match status" value="1"/>
</dbReference>
<dbReference type="GO" id="GO:0004518">
    <property type="term" value="F:nuclease activity"/>
    <property type="evidence" value="ECO:0007669"/>
    <property type="project" value="UniProtKB-KW"/>
</dbReference>
<feature type="domain" description="HD Cas3-type" evidence="13">
    <location>
        <begin position="7"/>
        <end position="213"/>
    </location>
</feature>
<evidence type="ECO:0000259" key="11">
    <source>
        <dbReference type="PROSITE" id="PS51192"/>
    </source>
</evidence>
<comment type="similarity">
    <text evidence="10">Belongs to the DEAD box helicase family.</text>
</comment>
<evidence type="ECO:0008006" key="16">
    <source>
        <dbReference type="Google" id="ProtNLM"/>
    </source>
</evidence>
<name>A0A1V9FN54_9BACT</name>
<dbReference type="SUPFAM" id="SSF52540">
    <property type="entry name" value="P-loop containing nucleoside triphosphate hydrolases"/>
    <property type="match status" value="1"/>
</dbReference>
<keyword evidence="3" id="KW-0540">Nuclease</keyword>
<keyword evidence="8" id="KW-0067">ATP-binding</keyword>
<dbReference type="CDD" id="cd09641">
    <property type="entry name" value="Cas3''_I"/>
    <property type="match status" value="1"/>
</dbReference>
<evidence type="ECO:0000256" key="9">
    <source>
        <dbReference type="ARBA" id="ARBA00023118"/>
    </source>
</evidence>
<evidence type="ECO:0000256" key="8">
    <source>
        <dbReference type="ARBA" id="ARBA00022840"/>
    </source>
</evidence>
<organism evidence="14 15">
    <name type="scientific">Niastella populi</name>
    <dbReference type="NCBI Taxonomy" id="550983"/>
    <lineage>
        <taxon>Bacteria</taxon>
        <taxon>Pseudomonadati</taxon>
        <taxon>Bacteroidota</taxon>
        <taxon>Chitinophagia</taxon>
        <taxon>Chitinophagales</taxon>
        <taxon>Chitinophagaceae</taxon>
        <taxon>Niastella</taxon>
    </lineage>
</organism>
<comment type="similarity">
    <text evidence="2">In the central section; belongs to the CRISPR-associated helicase Cas3 family.</text>
</comment>
<keyword evidence="15" id="KW-1185">Reference proteome</keyword>
<dbReference type="Gene3D" id="3.40.50.300">
    <property type="entry name" value="P-loop containing nucleotide triphosphate hydrolases"/>
    <property type="match status" value="2"/>
</dbReference>
<feature type="domain" description="Helicase ATP-binding" evidence="11">
    <location>
        <begin position="251"/>
        <end position="448"/>
    </location>
</feature>
<keyword evidence="7" id="KW-0347">Helicase</keyword>
<dbReference type="PROSITE" id="PS51643">
    <property type="entry name" value="HD_CAS3"/>
    <property type="match status" value="1"/>
</dbReference>
<dbReference type="AlphaFoldDB" id="A0A1V9FN54"/>
<reference evidence="15" key="1">
    <citation type="submission" date="2016-04" db="EMBL/GenBank/DDBJ databases">
        <authorList>
            <person name="Chen L."/>
            <person name="Zhuang W."/>
            <person name="Wang G."/>
        </authorList>
    </citation>
    <scope>NUCLEOTIDE SEQUENCE [LARGE SCALE GENOMIC DNA]</scope>
    <source>
        <strain evidence="15">208</strain>
    </source>
</reference>
<dbReference type="GO" id="GO:0046872">
    <property type="term" value="F:metal ion binding"/>
    <property type="evidence" value="ECO:0007669"/>
    <property type="project" value="UniProtKB-KW"/>
</dbReference>
<dbReference type="EMBL" id="LWBP01000167">
    <property type="protein sequence ID" value="OQP59770.1"/>
    <property type="molecule type" value="Genomic_DNA"/>
</dbReference>
<dbReference type="GO" id="GO:0005524">
    <property type="term" value="F:ATP binding"/>
    <property type="evidence" value="ECO:0007669"/>
    <property type="project" value="UniProtKB-KW"/>
</dbReference>
<dbReference type="InterPro" id="IPR027417">
    <property type="entry name" value="P-loop_NTPase"/>
</dbReference>
<dbReference type="InterPro" id="IPR038257">
    <property type="entry name" value="CRISPR-assoc_Cas3_HD_sf"/>
</dbReference>
<dbReference type="RefSeq" id="WP_081164446.1">
    <property type="nucleotide sequence ID" value="NZ_LWBP01000167.1"/>
</dbReference>
<keyword evidence="4" id="KW-0479">Metal-binding</keyword>
<comment type="similarity">
    <text evidence="1">In the N-terminal section; belongs to the CRISPR-associated nuclease Cas3-HD family.</text>
</comment>
<evidence type="ECO:0000313" key="15">
    <source>
        <dbReference type="Proteomes" id="UP000192276"/>
    </source>
</evidence>
<dbReference type="InterPro" id="IPR054712">
    <property type="entry name" value="Cas3-like_dom"/>
</dbReference>
<dbReference type="InterPro" id="IPR006483">
    <property type="entry name" value="CRISPR-assoc_Cas3_HD"/>
</dbReference>
<dbReference type="Pfam" id="PF00270">
    <property type="entry name" value="DEAD"/>
    <property type="match status" value="1"/>
</dbReference>
<dbReference type="STRING" id="550983.A4R26_20455"/>
<evidence type="ECO:0000256" key="7">
    <source>
        <dbReference type="ARBA" id="ARBA00022806"/>
    </source>
</evidence>
<dbReference type="InterPro" id="IPR006474">
    <property type="entry name" value="Helicase_Cas3_CRISPR-ass_core"/>
</dbReference>
<evidence type="ECO:0000256" key="6">
    <source>
        <dbReference type="ARBA" id="ARBA00022801"/>
    </source>
</evidence>
<protein>
    <recommendedName>
        <fullName evidence="16">CRISPR-associated helicase/endonuclease Cas3</fullName>
    </recommendedName>
</protein>
<keyword evidence="9" id="KW-0051">Antiviral defense</keyword>
<gene>
    <name evidence="14" type="ORF">A4R26_20455</name>
</gene>
<dbReference type="Proteomes" id="UP000192276">
    <property type="component" value="Unassembled WGS sequence"/>
</dbReference>
<evidence type="ECO:0000313" key="14">
    <source>
        <dbReference type="EMBL" id="OQP59770.1"/>
    </source>
</evidence>
<dbReference type="GO" id="GO:0005829">
    <property type="term" value="C:cytosol"/>
    <property type="evidence" value="ECO:0007669"/>
    <property type="project" value="TreeGrafter"/>
</dbReference>
<evidence type="ECO:0000256" key="2">
    <source>
        <dbReference type="ARBA" id="ARBA00009046"/>
    </source>
</evidence>
<dbReference type="PROSITE" id="PS51194">
    <property type="entry name" value="HELICASE_CTER"/>
    <property type="match status" value="1"/>
</dbReference>
<keyword evidence="5" id="KW-0547">Nucleotide-binding</keyword>
<dbReference type="OrthoDB" id="9810236at2"/>
<evidence type="ECO:0000259" key="13">
    <source>
        <dbReference type="PROSITE" id="PS51643"/>
    </source>
</evidence>
<evidence type="ECO:0000259" key="12">
    <source>
        <dbReference type="PROSITE" id="PS51194"/>
    </source>
</evidence>
<dbReference type="PROSITE" id="PS51192">
    <property type="entry name" value="HELICASE_ATP_BIND_1"/>
    <property type="match status" value="1"/>
</dbReference>
<accession>A0A1V9FN54</accession>
<dbReference type="InterPro" id="IPR050079">
    <property type="entry name" value="DEAD_box_RNA_helicase"/>
</dbReference>
<dbReference type="GO" id="GO:0003724">
    <property type="term" value="F:RNA helicase activity"/>
    <property type="evidence" value="ECO:0007669"/>
    <property type="project" value="TreeGrafter"/>
</dbReference>
<dbReference type="Gene3D" id="1.10.3210.30">
    <property type="match status" value="1"/>
</dbReference>
<dbReference type="NCBIfam" id="TIGR01587">
    <property type="entry name" value="cas3_core"/>
    <property type="match status" value="1"/>
</dbReference>
<feature type="domain" description="Helicase C-terminal" evidence="12">
    <location>
        <begin position="473"/>
        <end position="631"/>
    </location>
</feature>
<dbReference type="GO" id="GO:0051607">
    <property type="term" value="P:defense response to virus"/>
    <property type="evidence" value="ECO:0007669"/>
    <property type="project" value="UniProtKB-KW"/>
</dbReference>
<proteinExistence type="inferred from homology"/>
<keyword evidence="6" id="KW-0378">Hydrolase</keyword>
<evidence type="ECO:0000256" key="5">
    <source>
        <dbReference type="ARBA" id="ARBA00022741"/>
    </source>
</evidence>
<comment type="caution">
    <text evidence="14">The sequence shown here is derived from an EMBL/GenBank/DDBJ whole genome shotgun (WGS) entry which is preliminary data.</text>
</comment>
<dbReference type="PANTHER" id="PTHR47959">
    <property type="entry name" value="ATP-DEPENDENT RNA HELICASE RHLE-RELATED"/>
    <property type="match status" value="1"/>
</dbReference>
<dbReference type="SMART" id="SM00487">
    <property type="entry name" value="DEXDc"/>
    <property type="match status" value="1"/>
</dbReference>
<dbReference type="InterPro" id="IPR001650">
    <property type="entry name" value="Helicase_C-like"/>
</dbReference>
<dbReference type="Pfam" id="PF22590">
    <property type="entry name" value="Cas3-like_C_2"/>
    <property type="match status" value="1"/>
</dbReference>
<dbReference type="GO" id="GO:0003676">
    <property type="term" value="F:nucleic acid binding"/>
    <property type="evidence" value="ECO:0007669"/>
    <property type="project" value="InterPro"/>
</dbReference>
<evidence type="ECO:0000256" key="3">
    <source>
        <dbReference type="ARBA" id="ARBA00022722"/>
    </source>
</evidence>
<evidence type="ECO:0000256" key="1">
    <source>
        <dbReference type="ARBA" id="ARBA00006847"/>
    </source>
</evidence>
<dbReference type="GO" id="GO:0016787">
    <property type="term" value="F:hydrolase activity"/>
    <property type="evidence" value="ECO:0007669"/>
    <property type="project" value="UniProtKB-KW"/>
</dbReference>